<protein>
    <submittedName>
        <fullName evidence="1">Uncharacterized protein</fullName>
    </submittedName>
</protein>
<accession>A0A845BER7</accession>
<evidence type="ECO:0000313" key="2">
    <source>
        <dbReference type="Proteomes" id="UP000460715"/>
    </source>
</evidence>
<dbReference type="OrthoDB" id="7284134at2"/>
<sequence length="109" mass="11782">MATTSMRLPPAARRQAVMKALAQLAQGQLAEEVRLEAAARLLRTARGALEMVDMVLPVPAGMAGWDPRAITAREHVEGLPPAELDRLLAEGPRWAAALLRAEPELRRAA</sequence>
<gene>
    <name evidence="1" type="ORF">E0493_14705</name>
</gene>
<comment type="caution">
    <text evidence="1">The sequence shown here is derived from an EMBL/GenBank/DDBJ whole genome shotgun (WGS) entry which is preliminary data.</text>
</comment>
<keyword evidence="2" id="KW-1185">Reference proteome</keyword>
<evidence type="ECO:0000313" key="1">
    <source>
        <dbReference type="EMBL" id="MXP64600.1"/>
    </source>
</evidence>
<dbReference type="Proteomes" id="UP000460715">
    <property type="component" value="Unassembled WGS sequence"/>
</dbReference>
<name>A0A845BER7_9PROT</name>
<organism evidence="1 2">
    <name type="scientific">Teichococcus coralli</name>
    <dbReference type="NCBI Taxonomy" id="2545983"/>
    <lineage>
        <taxon>Bacteria</taxon>
        <taxon>Pseudomonadati</taxon>
        <taxon>Pseudomonadota</taxon>
        <taxon>Alphaproteobacteria</taxon>
        <taxon>Acetobacterales</taxon>
        <taxon>Roseomonadaceae</taxon>
        <taxon>Roseomonas</taxon>
    </lineage>
</organism>
<reference evidence="1 2" key="1">
    <citation type="submission" date="2019-03" db="EMBL/GenBank/DDBJ databases">
        <title>Roseomonas sp. a novel Roseomonas species isolated from Sea whip Gorgonian.</title>
        <authorList>
            <person name="Li F."/>
            <person name="Pan X."/>
            <person name="Huang S."/>
            <person name="Li Z."/>
            <person name="Meng B."/>
        </authorList>
    </citation>
    <scope>NUCLEOTIDE SEQUENCE [LARGE SCALE GENOMIC DNA]</scope>
    <source>
        <strain evidence="1 2">M0104</strain>
    </source>
</reference>
<dbReference type="EMBL" id="SNVJ01000012">
    <property type="protein sequence ID" value="MXP64600.1"/>
    <property type="molecule type" value="Genomic_DNA"/>
</dbReference>
<dbReference type="AlphaFoldDB" id="A0A845BER7"/>
<proteinExistence type="predicted"/>
<dbReference type="RefSeq" id="WP_160937896.1">
    <property type="nucleotide sequence ID" value="NZ_SNVJ01000012.1"/>
</dbReference>